<dbReference type="GO" id="GO:0006310">
    <property type="term" value="P:DNA recombination"/>
    <property type="evidence" value="ECO:0007669"/>
    <property type="project" value="UniProtKB-KW"/>
</dbReference>
<dbReference type="Gene3D" id="1.10.443.10">
    <property type="entry name" value="Intergrase catalytic core"/>
    <property type="match status" value="1"/>
</dbReference>
<dbReference type="GO" id="GO:0003677">
    <property type="term" value="F:DNA binding"/>
    <property type="evidence" value="ECO:0007669"/>
    <property type="project" value="InterPro"/>
</dbReference>
<feature type="region of interest" description="Disordered" evidence="2">
    <location>
        <begin position="1"/>
        <end position="20"/>
    </location>
</feature>
<evidence type="ECO:0000256" key="1">
    <source>
        <dbReference type="ARBA" id="ARBA00023172"/>
    </source>
</evidence>
<accession>A0A6I6Y696</accession>
<gene>
    <name evidence="4" type="ORF">C2H86_23125</name>
</gene>
<dbReference type="InterPro" id="IPR011010">
    <property type="entry name" value="DNA_brk_join_enz"/>
</dbReference>
<evidence type="ECO:0000313" key="5">
    <source>
        <dbReference type="Proteomes" id="UP000464480"/>
    </source>
</evidence>
<dbReference type="SUPFAM" id="SSF56349">
    <property type="entry name" value="DNA breaking-rejoining enzymes"/>
    <property type="match status" value="1"/>
</dbReference>
<dbReference type="InterPro" id="IPR002104">
    <property type="entry name" value="Integrase_catalytic"/>
</dbReference>
<proteinExistence type="predicted"/>
<dbReference type="AlphaFoldDB" id="A0A6I6Y696"/>
<keyword evidence="1" id="KW-0233">DNA recombination</keyword>
<evidence type="ECO:0000313" key="4">
    <source>
        <dbReference type="EMBL" id="QHG67137.1"/>
    </source>
</evidence>
<dbReference type="InterPro" id="IPR013762">
    <property type="entry name" value="Integrase-like_cat_sf"/>
</dbReference>
<evidence type="ECO:0000259" key="3">
    <source>
        <dbReference type="PROSITE" id="PS51898"/>
    </source>
</evidence>
<organism evidence="4 5">
    <name type="scientific">Pseudomonas putida</name>
    <name type="common">Arthrobacter siderocapsulatus</name>
    <dbReference type="NCBI Taxonomy" id="303"/>
    <lineage>
        <taxon>Bacteria</taxon>
        <taxon>Pseudomonadati</taxon>
        <taxon>Pseudomonadota</taxon>
        <taxon>Gammaproteobacteria</taxon>
        <taxon>Pseudomonadales</taxon>
        <taxon>Pseudomonadaceae</taxon>
        <taxon>Pseudomonas</taxon>
    </lineage>
</organism>
<feature type="compositionally biased region" description="Polar residues" evidence="2">
    <location>
        <begin position="1"/>
        <end position="15"/>
    </location>
</feature>
<reference evidence="4 5" key="1">
    <citation type="submission" date="2020-02" db="EMBL/GenBank/DDBJ databases">
        <title>Pseudomonas Putida W5 Complete Genome Assembly.</title>
        <authorList>
            <person name="Yuan Z.-C."/>
            <person name="Shaw G.A."/>
            <person name="Cusano A.D."/>
            <person name="Caddey B.J."/>
            <person name="Weselowski B.J."/>
        </authorList>
    </citation>
    <scope>NUCLEOTIDE SEQUENCE [LARGE SCALE GENOMIC DNA]</scope>
    <source>
        <strain evidence="4 5">W5</strain>
    </source>
</reference>
<dbReference type="Pfam" id="PF00589">
    <property type="entry name" value="Phage_integrase"/>
    <property type="match status" value="1"/>
</dbReference>
<name>A0A6I6Y696_PSEPU</name>
<dbReference type="PROSITE" id="PS51898">
    <property type="entry name" value="TYR_RECOMBINASE"/>
    <property type="match status" value="1"/>
</dbReference>
<dbReference type="GO" id="GO:0015074">
    <property type="term" value="P:DNA integration"/>
    <property type="evidence" value="ECO:0007669"/>
    <property type="project" value="InterPro"/>
</dbReference>
<dbReference type="Proteomes" id="UP000464480">
    <property type="component" value="Chromosome"/>
</dbReference>
<evidence type="ECO:0000256" key="2">
    <source>
        <dbReference type="SAM" id="MobiDB-lite"/>
    </source>
</evidence>
<dbReference type="RefSeq" id="WP_159412204.1">
    <property type="nucleotide sequence ID" value="NZ_CP026115.2"/>
</dbReference>
<protein>
    <submittedName>
        <fullName evidence="4">Tyrosine-type recombinase/integrase</fullName>
    </submittedName>
</protein>
<feature type="domain" description="Tyr recombinase" evidence="3">
    <location>
        <begin position="259"/>
        <end position="478"/>
    </location>
</feature>
<sequence length="627" mass="71354">MTDSNQALDFPSTQPDDIRGLSTTDREKLIIRAVHVEGHWVTLSKYADDVWLLSGLPTNTNINKRRIDFSKLPQKFKPVMKAIIYRYIMRGRNGGGRPKGSVIFATFHNCIPFLNHLLSMKIDKFSEVTPMVCATYVAACKDYRCTINRIGQPLSPRGLQSRYSAVEAIHELSQYTDDAMQQLPWAETSAKTMAGLTGAVLYNAKTPLMPDDVFCVLFGSAYQKMENGQYLLDLRDAMYAIDAQPTRLKRQSIANKKAQELKNLGWSEGLRSLQAALTDLRTSCYIVLACVSGCRNHELSNLHTGAHHRTEDDTGITYHWMRSRSEKTDAGIHYWMIPESGVRALRLMERWAAPYQAKIAKELQQRRRANPQDPEIVEAKKHQNAIFLFSSKAVKNSTRTMTNNAWDRRIKEFATSCGLTWKVTSHQFRRKFANYVAHSKFGDLRYLKEHFAHWSLDMTMKYAMDETWGAHLDIDLYDEIQSELGTIKIDVVNTWLDDTPLAGGYGQAIKHWQRDPKNLLIFKDRTAMLKSIAESTAIRSNGHAWCTADKGNCIGNNMERTRCGGCENSVISLKHAKIYERLLSDLDELRNSVDIGEAGRKRVDRDLTRCREILTQLGAGVSKVERQ</sequence>
<dbReference type="EMBL" id="CP026115">
    <property type="protein sequence ID" value="QHG67137.1"/>
    <property type="molecule type" value="Genomic_DNA"/>
</dbReference>